<keyword evidence="2" id="KW-1185">Reference proteome</keyword>
<proteinExistence type="predicted"/>
<name>A0AAV4M9A6_9ARAC</name>
<dbReference type="AlphaFoldDB" id="A0AAV4M9A6"/>
<evidence type="ECO:0000313" key="2">
    <source>
        <dbReference type="Proteomes" id="UP001054837"/>
    </source>
</evidence>
<protein>
    <submittedName>
        <fullName evidence="1">Uncharacterized protein</fullName>
    </submittedName>
</protein>
<gene>
    <name evidence="1" type="ORF">CDAR_315891</name>
</gene>
<accession>A0AAV4M9A6</accession>
<dbReference type="EMBL" id="BPLQ01000226">
    <property type="protein sequence ID" value="GIX69013.1"/>
    <property type="molecule type" value="Genomic_DNA"/>
</dbReference>
<sequence>METAAELLHGVNTAVCKGFSWNDSSGKKAMDGHHISTGAKATLGLSSNITRGQHCWMQGSSRGMSPPGKKQWMAGIFQREPKCFGAALGPKVTIISEGMQLVRR</sequence>
<evidence type="ECO:0000313" key="1">
    <source>
        <dbReference type="EMBL" id="GIX69013.1"/>
    </source>
</evidence>
<comment type="caution">
    <text evidence="1">The sequence shown here is derived from an EMBL/GenBank/DDBJ whole genome shotgun (WGS) entry which is preliminary data.</text>
</comment>
<organism evidence="1 2">
    <name type="scientific">Caerostris darwini</name>
    <dbReference type="NCBI Taxonomy" id="1538125"/>
    <lineage>
        <taxon>Eukaryota</taxon>
        <taxon>Metazoa</taxon>
        <taxon>Ecdysozoa</taxon>
        <taxon>Arthropoda</taxon>
        <taxon>Chelicerata</taxon>
        <taxon>Arachnida</taxon>
        <taxon>Araneae</taxon>
        <taxon>Araneomorphae</taxon>
        <taxon>Entelegynae</taxon>
        <taxon>Araneoidea</taxon>
        <taxon>Araneidae</taxon>
        <taxon>Caerostris</taxon>
    </lineage>
</organism>
<reference evidence="1 2" key="1">
    <citation type="submission" date="2021-06" db="EMBL/GenBank/DDBJ databases">
        <title>Caerostris darwini draft genome.</title>
        <authorList>
            <person name="Kono N."/>
            <person name="Arakawa K."/>
        </authorList>
    </citation>
    <scope>NUCLEOTIDE SEQUENCE [LARGE SCALE GENOMIC DNA]</scope>
</reference>
<dbReference type="Proteomes" id="UP001054837">
    <property type="component" value="Unassembled WGS sequence"/>
</dbReference>